<name>A0A9P5Z5H6_9AGAR</name>
<comment type="caution">
    <text evidence="2">The sequence shown here is derived from an EMBL/GenBank/DDBJ whole genome shotgun (WGS) entry which is preliminary data.</text>
</comment>
<feature type="region of interest" description="Disordered" evidence="1">
    <location>
        <begin position="1"/>
        <end position="27"/>
    </location>
</feature>
<sequence length="228" mass="26639">MTHRLPRVVARKHHFEKSHGESHPRTESADVLQVVKLSSFSCPGEPHSYISPIFCLGLGHDEVRKQAQTRTVTTDDIHRVEYREPPSANPAPPWIALDGFFLTTKYRHAVNQYLLRKIDLRTRLRVQGDLLIFIGTNKKLLDDAQRSDLDEIQGRRRARSRRLQQESRRSADNDPHRREHRQARHRRDAQDAHPRYGGGHRRHHRFGHEARLLTDDDHRVDSNQAPIQ</sequence>
<gene>
    <name evidence="2" type="ORF">BDN70DRAFT_604051</name>
</gene>
<dbReference type="OrthoDB" id="3056812at2759"/>
<dbReference type="Proteomes" id="UP000807469">
    <property type="component" value="Unassembled WGS sequence"/>
</dbReference>
<feature type="compositionally biased region" description="Basic and acidic residues" evidence="1">
    <location>
        <begin position="163"/>
        <end position="177"/>
    </location>
</feature>
<dbReference type="AlphaFoldDB" id="A0A9P5Z5H6"/>
<evidence type="ECO:0000313" key="2">
    <source>
        <dbReference type="EMBL" id="KAF9480600.1"/>
    </source>
</evidence>
<feature type="compositionally biased region" description="Basic residues" evidence="1">
    <location>
        <begin position="1"/>
        <end position="16"/>
    </location>
</feature>
<organism evidence="2 3">
    <name type="scientific">Pholiota conissans</name>
    <dbReference type="NCBI Taxonomy" id="109636"/>
    <lineage>
        <taxon>Eukaryota</taxon>
        <taxon>Fungi</taxon>
        <taxon>Dikarya</taxon>
        <taxon>Basidiomycota</taxon>
        <taxon>Agaricomycotina</taxon>
        <taxon>Agaricomycetes</taxon>
        <taxon>Agaricomycetidae</taxon>
        <taxon>Agaricales</taxon>
        <taxon>Agaricineae</taxon>
        <taxon>Strophariaceae</taxon>
        <taxon>Pholiota</taxon>
    </lineage>
</organism>
<evidence type="ECO:0000313" key="3">
    <source>
        <dbReference type="Proteomes" id="UP000807469"/>
    </source>
</evidence>
<feature type="compositionally biased region" description="Basic and acidic residues" evidence="1">
    <location>
        <begin position="207"/>
        <end position="221"/>
    </location>
</feature>
<keyword evidence="3" id="KW-1185">Reference proteome</keyword>
<feature type="region of interest" description="Disordered" evidence="1">
    <location>
        <begin position="152"/>
        <end position="228"/>
    </location>
</feature>
<proteinExistence type="predicted"/>
<evidence type="ECO:0000256" key="1">
    <source>
        <dbReference type="SAM" id="MobiDB-lite"/>
    </source>
</evidence>
<accession>A0A9P5Z5H6</accession>
<feature type="compositionally biased region" description="Basic and acidic residues" evidence="1">
    <location>
        <begin position="17"/>
        <end position="27"/>
    </location>
</feature>
<dbReference type="EMBL" id="MU155192">
    <property type="protein sequence ID" value="KAF9480600.1"/>
    <property type="molecule type" value="Genomic_DNA"/>
</dbReference>
<feature type="compositionally biased region" description="Basic residues" evidence="1">
    <location>
        <begin position="178"/>
        <end position="187"/>
    </location>
</feature>
<protein>
    <submittedName>
        <fullName evidence="2">Uncharacterized protein</fullName>
    </submittedName>
</protein>
<reference evidence="2" key="1">
    <citation type="submission" date="2020-11" db="EMBL/GenBank/DDBJ databases">
        <authorList>
            <consortium name="DOE Joint Genome Institute"/>
            <person name="Ahrendt S."/>
            <person name="Riley R."/>
            <person name="Andreopoulos W."/>
            <person name="Labutti K."/>
            <person name="Pangilinan J."/>
            <person name="Ruiz-Duenas F.J."/>
            <person name="Barrasa J.M."/>
            <person name="Sanchez-Garcia M."/>
            <person name="Camarero S."/>
            <person name="Miyauchi S."/>
            <person name="Serrano A."/>
            <person name="Linde D."/>
            <person name="Babiker R."/>
            <person name="Drula E."/>
            <person name="Ayuso-Fernandez I."/>
            <person name="Pacheco R."/>
            <person name="Padilla G."/>
            <person name="Ferreira P."/>
            <person name="Barriuso J."/>
            <person name="Kellner H."/>
            <person name="Castanera R."/>
            <person name="Alfaro M."/>
            <person name="Ramirez L."/>
            <person name="Pisabarro A.G."/>
            <person name="Kuo A."/>
            <person name="Tritt A."/>
            <person name="Lipzen A."/>
            <person name="He G."/>
            <person name="Yan M."/>
            <person name="Ng V."/>
            <person name="Cullen D."/>
            <person name="Martin F."/>
            <person name="Rosso M.-N."/>
            <person name="Henrissat B."/>
            <person name="Hibbett D."/>
            <person name="Martinez A.T."/>
            <person name="Grigoriev I.V."/>
        </authorList>
    </citation>
    <scope>NUCLEOTIDE SEQUENCE</scope>
    <source>
        <strain evidence="2">CIRM-BRFM 674</strain>
    </source>
</reference>